<evidence type="ECO:0000256" key="2">
    <source>
        <dbReference type="SAM" id="MobiDB-lite"/>
    </source>
</evidence>
<feature type="compositionally biased region" description="Low complexity" evidence="2">
    <location>
        <begin position="728"/>
        <end position="737"/>
    </location>
</feature>
<reference evidence="3" key="2">
    <citation type="submission" date="2025-08" db="UniProtKB">
        <authorList>
            <consortium name="Ensembl"/>
        </authorList>
    </citation>
    <scope>IDENTIFICATION</scope>
</reference>
<gene>
    <name evidence="3" type="primary">dlgap5</name>
</gene>
<sequence length="852" mass="91407">MESRFAHLRQRDTSVSMLRTKMSRRRSQSQKENRERTVNTRRQLRELDQIPETKPAPSKGEDRMKQLECWKERKALEKEKAKREKEGKGVFKTGLYHPKDTLEAAPLPDVPGASARAKGKKVDLSQSTRVTRSTRQQPLKMEDPNITRGAQQIEKVSRTRIAPVKPAAAKTNSSGAAPALSTRSAKRPPARAAPPEKTKPAIPAAGGRVTRSRATGGPVAPSAGRGKSKETVQPAVVKDAAQVEAVLSEVEEVPPPPAADQTAGPQEEDMAVDPAPPADPAQPSLSSFAPAGFVFQAPVGLAAFKFEPMTPRSADAFLTPSPSFVLPPAPVFTDVPQAEPSPPAPCSSQESEHDVPYFRSEIARETERLTALSLLWESKVEDESIPEDMRDGMRTAVGQARLLMKERFGQFAGLVDDCELGRGDRVTTCSDLQGFWDMVHYQVEDVGRKFDALKEAEGRGWAEEHRPPPRQRKAVKKPSAAPAKPAAGRAAAAKSRLAAVKAAMKARQQAAEAEPAGKTEDEPEPSPEEARPGPEVPAQDGGFFKLESPAKPPGPLRRSSRLSAAVLPQQSPCSTPSPRRVTRRSLALARTPARTPARVDAQTPAQLPLVLQQTPGPESQVDAPQGEAGPGSLCFSPVSEALSDDAQPEGGSAGPETVAAPGLSTPKPALPTITVVEAADGRLRQSPLPAAENAWSRPPQWNSHPASTRLPGCERPAFPGPHSRRASRAGLRALPPAVSQRQPVATSDGQPRDVVAHGNGHLDGESPRSTRGADPSGDSRAVFTVQSPATTGSDGGGCDASFHPRHERQDPSVRLSQRPDGFHASHLELVYLKMFTHKNCSYSIIKKNILPL</sequence>
<feature type="compositionally biased region" description="Basic and acidic residues" evidence="2">
    <location>
        <begin position="1"/>
        <end position="12"/>
    </location>
</feature>
<feature type="compositionally biased region" description="Polar residues" evidence="2">
    <location>
        <begin position="739"/>
        <end position="749"/>
    </location>
</feature>
<protein>
    <submittedName>
        <fullName evidence="3">Discs, large (Drosophila) homolog-associated protein 5</fullName>
    </submittedName>
</protein>
<feature type="compositionally biased region" description="Basic and acidic residues" evidence="2">
    <location>
        <begin position="750"/>
        <end position="768"/>
    </location>
</feature>
<comment type="similarity">
    <text evidence="1">Belongs to the SAPAP family.</text>
</comment>
<dbReference type="GO" id="GO:0005634">
    <property type="term" value="C:nucleus"/>
    <property type="evidence" value="ECO:0007669"/>
    <property type="project" value="TreeGrafter"/>
</dbReference>
<feature type="region of interest" description="Disordered" evidence="2">
    <location>
        <begin position="1"/>
        <end position="65"/>
    </location>
</feature>
<feature type="compositionally biased region" description="Basic and acidic residues" evidence="2">
    <location>
        <begin position="77"/>
        <end position="89"/>
    </location>
</feature>
<feature type="region of interest" description="Disordered" evidence="2">
    <location>
        <begin position="458"/>
        <end position="584"/>
    </location>
</feature>
<dbReference type="Ensembl" id="ENSSFAT00005019061.1">
    <property type="protein sequence ID" value="ENSSFAP00005018330.1"/>
    <property type="gene ID" value="ENSSFAG00005009669.1"/>
</dbReference>
<organism evidence="3 4">
    <name type="scientific">Salarias fasciatus</name>
    <name type="common">Jewelled blenny</name>
    <name type="synonym">Blennius fasciatus</name>
    <dbReference type="NCBI Taxonomy" id="181472"/>
    <lineage>
        <taxon>Eukaryota</taxon>
        <taxon>Metazoa</taxon>
        <taxon>Chordata</taxon>
        <taxon>Craniata</taxon>
        <taxon>Vertebrata</taxon>
        <taxon>Euteleostomi</taxon>
        <taxon>Actinopterygii</taxon>
        <taxon>Neopterygii</taxon>
        <taxon>Teleostei</taxon>
        <taxon>Neoteleostei</taxon>
        <taxon>Acanthomorphata</taxon>
        <taxon>Ovalentaria</taxon>
        <taxon>Blenniimorphae</taxon>
        <taxon>Blenniiformes</taxon>
        <taxon>Blennioidei</taxon>
        <taxon>Blenniidae</taxon>
        <taxon>Salariinae</taxon>
        <taxon>Salarias</taxon>
    </lineage>
</organism>
<feature type="region of interest" description="Disordered" evidence="2">
    <location>
        <begin position="614"/>
        <end position="666"/>
    </location>
</feature>
<feature type="compositionally biased region" description="Basic and acidic residues" evidence="2">
    <location>
        <begin position="29"/>
        <end position="48"/>
    </location>
</feature>
<dbReference type="GO" id="GO:0051642">
    <property type="term" value="P:centrosome localization"/>
    <property type="evidence" value="ECO:0007669"/>
    <property type="project" value="TreeGrafter"/>
</dbReference>
<accession>A0A672GN22</accession>
<dbReference type="GO" id="GO:0007059">
    <property type="term" value="P:chromosome segregation"/>
    <property type="evidence" value="ECO:0007669"/>
    <property type="project" value="TreeGrafter"/>
</dbReference>
<dbReference type="GO" id="GO:0005737">
    <property type="term" value="C:cytoplasm"/>
    <property type="evidence" value="ECO:0007669"/>
    <property type="project" value="TreeGrafter"/>
</dbReference>
<feature type="region of interest" description="Disordered" evidence="2">
    <location>
        <begin position="691"/>
        <end position="819"/>
    </location>
</feature>
<proteinExistence type="inferred from homology"/>
<dbReference type="PANTHER" id="PTHR12353">
    <property type="entry name" value="DISKS LARGE-ASSOCIATED PROTEIN DAP SAP90/PSD-95-ASSOCIATED PROTEIN"/>
    <property type="match status" value="1"/>
</dbReference>
<feature type="compositionally biased region" description="Basic and acidic residues" evidence="2">
    <location>
        <begin position="458"/>
        <end position="467"/>
    </location>
</feature>
<dbReference type="GO" id="GO:0023052">
    <property type="term" value="P:signaling"/>
    <property type="evidence" value="ECO:0007669"/>
    <property type="project" value="InterPro"/>
</dbReference>
<dbReference type="GO" id="GO:0051382">
    <property type="term" value="P:kinetochore assembly"/>
    <property type="evidence" value="ECO:0007669"/>
    <property type="project" value="TreeGrafter"/>
</dbReference>
<dbReference type="InParanoid" id="A0A672GN22"/>
<dbReference type="Pfam" id="PF03359">
    <property type="entry name" value="GKAP"/>
    <property type="match status" value="1"/>
</dbReference>
<reference evidence="3" key="1">
    <citation type="submission" date="2019-06" db="EMBL/GenBank/DDBJ databases">
        <authorList>
            <consortium name="Wellcome Sanger Institute Data Sharing"/>
        </authorList>
    </citation>
    <scope>NUCLEOTIDE SEQUENCE [LARGE SCALE GENOMIC DNA]</scope>
</reference>
<dbReference type="GO" id="GO:0031616">
    <property type="term" value="C:spindle pole centrosome"/>
    <property type="evidence" value="ECO:0007669"/>
    <property type="project" value="TreeGrafter"/>
</dbReference>
<feature type="compositionally biased region" description="Low complexity" evidence="2">
    <location>
        <begin position="477"/>
        <end position="514"/>
    </location>
</feature>
<dbReference type="GO" id="GO:0007346">
    <property type="term" value="P:regulation of mitotic cell cycle"/>
    <property type="evidence" value="ECO:0007669"/>
    <property type="project" value="TreeGrafter"/>
</dbReference>
<dbReference type="OMA" id="PFDMPML"/>
<evidence type="ECO:0000313" key="3">
    <source>
        <dbReference type="Ensembl" id="ENSSFAP00005018330.1"/>
    </source>
</evidence>
<dbReference type="InterPro" id="IPR005026">
    <property type="entry name" value="SAPAP"/>
</dbReference>
<feature type="compositionally biased region" description="Low complexity" evidence="2">
    <location>
        <begin position="571"/>
        <end position="584"/>
    </location>
</feature>
<evidence type="ECO:0000313" key="4">
    <source>
        <dbReference type="Proteomes" id="UP000472267"/>
    </source>
</evidence>
<dbReference type="Proteomes" id="UP000472267">
    <property type="component" value="Chromosome 8"/>
</dbReference>
<evidence type="ECO:0000256" key="1">
    <source>
        <dbReference type="ARBA" id="ARBA00008839"/>
    </source>
</evidence>
<feature type="region of interest" description="Disordered" evidence="2">
    <location>
        <begin position="77"/>
        <end position="236"/>
    </location>
</feature>
<reference evidence="3" key="3">
    <citation type="submission" date="2025-09" db="UniProtKB">
        <authorList>
            <consortium name="Ensembl"/>
        </authorList>
    </citation>
    <scope>IDENTIFICATION</scope>
</reference>
<dbReference type="GO" id="GO:0008017">
    <property type="term" value="F:microtubule binding"/>
    <property type="evidence" value="ECO:0007669"/>
    <property type="project" value="TreeGrafter"/>
</dbReference>
<keyword evidence="4" id="KW-1185">Reference proteome</keyword>
<feature type="compositionally biased region" description="Basic and acidic residues" evidence="2">
    <location>
        <begin position="802"/>
        <end position="811"/>
    </location>
</feature>
<feature type="compositionally biased region" description="Polar residues" evidence="2">
    <location>
        <begin position="124"/>
        <end position="137"/>
    </location>
</feature>
<name>A0A672GN22_SALFA</name>
<dbReference type="PANTHER" id="PTHR12353:SF1">
    <property type="entry name" value="DISKS LARGE-ASSOCIATED PROTEIN 5"/>
    <property type="match status" value="1"/>
</dbReference>
<feature type="region of interest" description="Disordered" evidence="2">
    <location>
        <begin position="248"/>
        <end position="283"/>
    </location>
</feature>
<dbReference type="GO" id="GO:0007052">
    <property type="term" value="P:mitotic spindle organization"/>
    <property type="evidence" value="ECO:0007669"/>
    <property type="project" value="TreeGrafter"/>
</dbReference>
<dbReference type="AlphaFoldDB" id="A0A672GN22"/>